<dbReference type="CDD" id="cd22343">
    <property type="entry name" value="PDDEXK_lambda_exonuclease-like"/>
    <property type="match status" value="1"/>
</dbReference>
<protein>
    <submittedName>
        <fullName evidence="3">YqaJ viral recombinase family protein</fullName>
    </submittedName>
</protein>
<proteinExistence type="predicted"/>
<dbReference type="SUPFAM" id="SSF52980">
    <property type="entry name" value="Restriction endonuclease-like"/>
    <property type="match status" value="1"/>
</dbReference>
<sequence>MRTIKCTQGSAEWLEVRRGKITASRIADVLAVLKKGGEGADRRNYRIEQIAERLSGRSEDHYVSPEMEWGTEFEPIARSAYEIATESMVDTVGFVLHPTFDYAGSSPDGLVGDDGGLELKCPKTTTHIKWLMAGEVPEEHQAQCLWNMACCGRAWWDFMSFDPRLPDGMKVFIVRMERDDARIAAIEAEVAKFNDEIEAAIKQLGGRRKERPDPPIDTRSELEQLNALMDRMELIP</sequence>
<dbReference type="InterPro" id="IPR011335">
    <property type="entry name" value="Restrct_endonuc-II-like"/>
</dbReference>
<organism evidence="3">
    <name type="scientific">Edaphobacter paludis</name>
    <dbReference type="NCBI Taxonomy" id="3035702"/>
    <lineage>
        <taxon>Bacteria</taxon>
        <taxon>Pseudomonadati</taxon>
        <taxon>Acidobacteriota</taxon>
        <taxon>Terriglobia</taxon>
        <taxon>Terriglobales</taxon>
        <taxon>Acidobacteriaceae</taxon>
        <taxon>Edaphobacter</taxon>
    </lineage>
</organism>
<dbReference type="Gene3D" id="3.90.320.10">
    <property type="match status" value="1"/>
</dbReference>
<dbReference type="InterPro" id="IPR051703">
    <property type="entry name" value="NF-kappa-B_Signaling_Reg"/>
</dbReference>
<dbReference type="InterPro" id="IPR017482">
    <property type="entry name" value="Lambda-type_endonuclease"/>
</dbReference>
<reference evidence="3" key="1">
    <citation type="submission" date="2023-03" db="EMBL/GenBank/DDBJ databases">
        <title>Edaphobacter sp.</title>
        <authorList>
            <person name="Huber K.J."/>
            <person name="Papendorf J."/>
            <person name="Pilke C."/>
            <person name="Bunk B."/>
            <person name="Sproeer C."/>
            <person name="Pester M."/>
        </authorList>
    </citation>
    <scope>NUCLEOTIDE SEQUENCE</scope>
    <source>
        <strain evidence="3">DSM 109920</strain>
    </source>
</reference>
<dbReference type="EMBL" id="CP121195">
    <property type="protein sequence ID" value="XBH13237.1"/>
    <property type="molecule type" value="Genomic_DNA"/>
</dbReference>
<dbReference type="AlphaFoldDB" id="A0AAU7D5C1"/>
<dbReference type="PANTHER" id="PTHR46609">
    <property type="entry name" value="EXONUCLEASE, PHAGE-TYPE/RECB, C-TERMINAL DOMAIN-CONTAINING PROTEIN"/>
    <property type="match status" value="1"/>
</dbReference>
<name>A0AAU7D5C1_9BACT</name>
<accession>A0AAU7D5C1</accession>
<evidence type="ECO:0000259" key="2">
    <source>
        <dbReference type="Pfam" id="PF09588"/>
    </source>
</evidence>
<evidence type="ECO:0000313" key="3">
    <source>
        <dbReference type="EMBL" id="XBH13237.1"/>
    </source>
</evidence>
<feature type="domain" description="YqaJ viral recombinase" evidence="2">
    <location>
        <begin position="12"/>
        <end position="153"/>
    </location>
</feature>
<gene>
    <name evidence="3" type="ORF">P8936_16350</name>
</gene>
<dbReference type="PANTHER" id="PTHR46609:SF6">
    <property type="entry name" value="EXONUCLEASE, PHAGE-TYPE_RECB, C-TERMINAL DOMAIN-CONTAINING PROTEIN-RELATED"/>
    <property type="match status" value="1"/>
</dbReference>
<dbReference type="Pfam" id="PF09588">
    <property type="entry name" value="YqaJ"/>
    <property type="match status" value="1"/>
</dbReference>
<dbReference type="RefSeq" id="WP_348269719.1">
    <property type="nucleotide sequence ID" value="NZ_CP121195.1"/>
</dbReference>
<dbReference type="InterPro" id="IPR011604">
    <property type="entry name" value="PDDEXK-like_dom_sf"/>
</dbReference>
<keyword evidence="1" id="KW-0175">Coiled coil</keyword>
<dbReference type="NCBIfam" id="TIGR03033">
    <property type="entry name" value="phage_rel_nuc"/>
    <property type="match status" value="1"/>
</dbReference>
<feature type="coiled-coil region" evidence="1">
    <location>
        <begin position="176"/>
        <end position="203"/>
    </location>
</feature>
<dbReference type="InterPro" id="IPR019080">
    <property type="entry name" value="YqaJ_viral_recombinase"/>
</dbReference>
<evidence type="ECO:0000256" key="1">
    <source>
        <dbReference type="SAM" id="Coils"/>
    </source>
</evidence>